<feature type="chain" id="PRO_5007164399" evidence="1">
    <location>
        <begin position="28"/>
        <end position="332"/>
    </location>
</feature>
<reference evidence="3 4" key="1">
    <citation type="submission" date="2015-11" db="EMBL/GenBank/DDBJ databases">
        <title>Draft WGS of Vibrio toranzoniae.</title>
        <authorList>
            <person name="Lasa A."/>
            <person name="Romalde J.L."/>
        </authorList>
    </citation>
    <scope>NUCLEOTIDE SEQUENCE [LARGE SCALE GENOMIC DNA]</scope>
    <source>
        <strain evidence="3 4">Vb 10.8</strain>
    </source>
</reference>
<comment type="caution">
    <text evidence="3">The sequence shown here is derived from an EMBL/GenBank/DDBJ whole genome shotgun (WGS) entry which is preliminary data.</text>
</comment>
<dbReference type="SUPFAM" id="SSF53955">
    <property type="entry name" value="Lysozyme-like"/>
    <property type="match status" value="1"/>
</dbReference>
<dbReference type="AlphaFoldDB" id="A0A120DGG4"/>
<dbReference type="OrthoDB" id="9772911at2"/>
<dbReference type="NCBIfam" id="TIGR02283">
    <property type="entry name" value="MltB_2"/>
    <property type="match status" value="1"/>
</dbReference>
<evidence type="ECO:0000313" key="3">
    <source>
        <dbReference type="EMBL" id="KWU00841.1"/>
    </source>
</evidence>
<dbReference type="InterPro" id="IPR031304">
    <property type="entry name" value="SLT_2"/>
</dbReference>
<dbReference type="GO" id="GO:0008933">
    <property type="term" value="F:peptidoglycan lytic transglycosylase activity"/>
    <property type="evidence" value="ECO:0007669"/>
    <property type="project" value="TreeGrafter"/>
</dbReference>
<dbReference type="GeneID" id="300177862"/>
<organism evidence="3 4">
    <name type="scientific">Vibrio toranzoniae</name>
    <dbReference type="NCBI Taxonomy" id="1194427"/>
    <lineage>
        <taxon>Bacteria</taxon>
        <taxon>Pseudomonadati</taxon>
        <taxon>Pseudomonadota</taxon>
        <taxon>Gammaproteobacteria</taxon>
        <taxon>Vibrionales</taxon>
        <taxon>Vibrionaceae</taxon>
        <taxon>Vibrio</taxon>
    </lineage>
</organism>
<evidence type="ECO:0000313" key="4">
    <source>
        <dbReference type="Proteomes" id="UP000057389"/>
    </source>
</evidence>
<sequence>MSKFSKSILVVSALLLGNSLTISSVQAEELSFEQYVEKLKQQGREEGISEAIIDEAFDGVTFKPRAVKADKNQPEKKLTLDEYIPRAVPDWKVKQARSLYKKHYTALKRIGDEYGVQPRFIVALWGVESNFGKFTGNYSVIDALTTMAYEGRREAFFRSEAMAALKILDQGHIAPKEMKGSWAGAMGQPQFMPSSFLAFAADGNGDGKKDIWGTEEDVFASAANYLSQSGWDDKYTWGRQVHVPSTVSIDLQGRTEDKAKYLKEWSELGIKRYDDRPLPTLDEDIKAWLIMPDDEAGRSYLIYNNYNVLMKWNRSYYFALAVSHLADRIKFD</sequence>
<dbReference type="RefSeq" id="WP_060468238.1">
    <property type="nucleotide sequence ID" value="NZ_AP025514.1"/>
</dbReference>
<dbReference type="Pfam" id="PF13406">
    <property type="entry name" value="SLT_2"/>
    <property type="match status" value="1"/>
</dbReference>
<dbReference type="Gene3D" id="1.10.8.350">
    <property type="entry name" value="Bacterial muramidase"/>
    <property type="match status" value="1"/>
</dbReference>
<dbReference type="FunFam" id="1.10.8.350:FF:000001">
    <property type="entry name" value="Lytic murein transglycosylase B"/>
    <property type="match status" value="1"/>
</dbReference>
<keyword evidence="1" id="KW-0732">Signal</keyword>
<evidence type="ECO:0000256" key="1">
    <source>
        <dbReference type="SAM" id="SignalP"/>
    </source>
</evidence>
<dbReference type="InterPro" id="IPR023346">
    <property type="entry name" value="Lysozyme-like_dom_sf"/>
</dbReference>
<protein>
    <submittedName>
        <fullName evidence="3">Lytic transglycosylase</fullName>
    </submittedName>
</protein>
<gene>
    <name evidence="3" type="ORF">APQ14_08530</name>
</gene>
<dbReference type="GO" id="GO:0009253">
    <property type="term" value="P:peptidoglycan catabolic process"/>
    <property type="evidence" value="ECO:0007669"/>
    <property type="project" value="TreeGrafter"/>
</dbReference>
<dbReference type="Gene3D" id="1.10.530.10">
    <property type="match status" value="1"/>
</dbReference>
<accession>A0A120DGG4</accession>
<dbReference type="EMBL" id="LMXU01000020">
    <property type="protein sequence ID" value="KWU00841.1"/>
    <property type="molecule type" value="Genomic_DNA"/>
</dbReference>
<dbReference type="InterPro" id="IPR011970">
    <property type="entry name" value="MltB_2"/>
</dbReference>
<name>A0A120DGG4_9VIBR</name>
<dbReference type="PANTHER" id="PTHR30163">
    <property type="entry name" value="MEMBRANE-BOUND LYTIC MUREIN TRANSGLYCOSYLASE B"/>
    <property type="match status" value="1"/>
</dbReference>
<dbReference type="CDD" id="cd13399">
    <property type="entry name" value="Slt35-like"/>
    <property type="match status" value="1"/>
</dbReference>
<dbReference type="InterPro" id="IPR043426">
    <property type="entry name" value="MltB-like"/>
</dbReference>
<proteinExistence type="predicted"/>
<feature type="signal peptide" evidence="1">
    <location>
        <begin position="1"/>
        <end position="27"/>
    </location>
</feature>
<keyword evidence="4" id="KW-1185">Reference proteome</keyword>
<dbReference type="Proteomes" id="UP000057389">
    <property type="component" value="Unassembled WGS sequence"/>
</dbReference>
<feature type="domain" description="Transglycosylase SLT" evidence="2">
    <location>
        <begin position="31"/>
        <end position="327"/>
    </location>
</feature>
<dbReference type="PANTHER" id="PTHR30163:SF8">
    <property type="entry name" value="LYTIC MUREIN TRANSGLYCOSYLASE"/>
    <property type="match status" value="1"/>
</dbReference>
<evidence type="ECO:0000259" key="2">
    <source>
        <dbReference type="Pfam" id="PF13406"/>
    </source>
</evidence>